<evidence type="ECO:0000313" key="1">
    <source>
        <dbReference type="EMBL" id="DAE25317.1"/>
    </source>
</evidence>
<organism evidence="1">
    <name type="scientific">Siphoviridae sp. ctj7g1</name>
    <dbReference type="NCBI Taxonomy" id="2826438"/>
    <lineage>
        <taxon>Viruses</taxon>
        <taxon>Duplodnaviria</taxon>
        <taxon>Heunggongvirae</taxon>
        <taxon>Uroviricota</taxon>
        <taxon>Caudoviricetes</taxon>
    </lineage>
</organism>
<proteinExistence type="predicted"/>
<sequence>MIGVYHKVTRENRRMLALRYGWPFGCSLNSQGIDEYHINTPDRRAYVGDYIVLSGKTVKVLTETEFKALKAKKGKRHVA</sequence>
<reference evidence="1" key="1">
    <citation type="journal article" date="2021" name="Proc. Natl. Acad. Sci. U.S.A.">
        <title>A Catalog of Tens of Thousands of Viruses from Human Metagenomes Reveals Hidden Associations with Chronic Diseases.</title>
        <authorList>
            <person name="Tisza M.J."/>
            <person name="Buck C.B."/>
        </authorList>
    </citation>
    <scope>NUCLEOTIDE SEQUENCE</scope>
    <source>
        <strain evidence="1">Ctj7g1</strain>
    </source>
</reference>
<name>A0A8S5R2W5_9CAUD</name>
<accession>A0A8S5R2W5</accession>
<dbReference type="EMBL" id="BK015796">
    <property type="protein sequence ID" value="DAE25317.1"/>
    <property type="molecule type" value="Genomic_DNA"/>
</dbReference>
<protein>
    <submittedName>
        <fullName evidence="1">Uncharacterized protein</fullName>
    </submittedName>
</protein>